<keyword evidence="2" id="KW-1185">Reference proteome</keyword>
<sequence>MRWTLRWRSSAEVADLFHGPEDPEWAADRDLIADELQDPWQRAAQAD</sequence>
<organism evidence="1 2">
    <name type="scientific">Mycolicibacterium gadium</name>
    <name type="common">Mycobacterium gadium</name>
    <dbReference type="NCBI Taxonomy" id="1794"/>
    <lineage>
        <taxon>Bacteria</taxon>
        <taxon>Bacillati</taxon>
        <taxon>Actinomycetota</taxon>
        <taxon>Actinomycetes</taxon>
        <taxon>Mycobacteriales</taxon>
        <taxon>Mycobacteriaceae</taxon>
        <taxon>Mycolicibacterium</taxon>
    </lineage>
</organism>
<protein>
    <submittedName>
        <fullName evidence="1">Uncharacterized protein</fullName>
    </submittedName>
</protein>
<name>A0ABT6GPX6_MYCGU</name>
<evidence type="ECO:0000313" key="2">
    <source>
        <dbReference type="Proteomes" id="UP001154266"/>
    </source>
</evidence>
<evidence type="ECO:0000313" key="1">
    <source>
        <dbReference type="EMBL" id="MDG5483316.1"/>
    </source>
</evidence>
<accession>A0ABT6GPX6</accession>
<dbReference type="RefSeq" id="WP_278221027.1">
    <property type="nucleotide sequence ID" value="NZ_JAKZMO010000007.1"/>
</dbReference>
<dbReference type="EMBL" id="JAKZMO010000007">
    <property type="protein sequence ID" value="MDG5483316.1"/>
    <property type="molecule type" value="Genomic_DNA"/>
</dbReference>
<comment type="caution">
    <text evidence="1">The sequence shown here is derived from an EMBL/GenBank/DDBJ whole genome shotgun (WGS) entry which is preliminary data.</text>
</comment>
<reference evidence="1" key="1">
    <citation type="journal article" date="2023" name="Environ. Microbiol.">
        <title>The 2-methylpropene degradation pathway in Mycobacteriaceae family strains.</title>
        <authorList>
            <person name="Helbich S."/>
            <person name="Barrantes I."/>
            <person name="Dos Anjos Borges L.G."/>
            <person name="Pieper D.H."/>
            <person name="Vainshtein Y."/>
            <person name="Sohn K."/>
            <person name="Engesser K.H."/>
        </authorList>
    </citation>
    <scope>NUCLEOTIDE SEQUENCE</scope>
    <source>
        <strain evidence="1">IBE100</strain>
    </source>
</reference>
<proteinExistence type="predicted"/>
<gene>
    <name evidence="1" type="ORF">MNO81_10985</name>
</gene>
<dbReference type="Proteomes" id="UP001154266">
    <property type="component" value="Unassembled WGS sequence"/>
</dbReference>